<dbReference type="EMBL" id="JAKOGI010000149">
    <property type="protein sequence ID" value="KAJ8441993.1"/>
    <property type="molecule type" value="Genomic_DNA"/>
</dbReference>
<gene>
    <name evidence="2" type="ORF">Cgig2_020138</name>
</gene>
<dbReference type="PANTHER" id="PTHR43349:SF34">
    <property type="entry name" value="PINORESINOL-LARICIRESINOL REDUCTASE 3-RELATED"/>
    <property type="match status" value="1"/>
</dbReference>
<comment type="caution">
    <text evidence="2">The sequence shown here is derived from an EMBL/GenBank/DDBJ whole genome shotgun (WGS) entry which is preliminary data.</text>
</comment>
<dbReference type="Pfam" id="PF05368">
    <property type="entry name" value="NmrA"/>
    <property type="match status" value="1"/>
</dbReference>
<protein>
    <recommendedName>
        <fullName evidence="1">NmrA-like domain-containing protein</fullName>
    </recommendedName>
</protein>
<dbReference type="PANTHER" id="PTHR43349">
    <property type="entry name" value="PINORESINOL REDUCTASE-RELATED"/>
    <property type="match status" value="1"/>
</dbReference>
<keyword evidence="3" id="KW-1185">Reference proteome</keyword>
<name>A0A9Q1KFP6_9CARY</name>
<proteinExistence type="predicted"/>
<sequence>MDRSRVLIIGATGNLGYHLAKASIDASHPTFALVRDSAFDDPRKSQKIRSLSDAGAVILKGSLEDEKRLVEALKQVDVVICAIPSKQALAQQNLIRAIKLAGSIKFFCWVEIESVLDEEPWIFDKSVMALKEITDQIIRHGTIMLLQKAMDFDYQYSKAQDKGRPFAEGWAISSRLVTASNRCFYKLTVDSFAGSEGWGSRDENAKVITSAYSFVENGWNLKTVEGGTVRCGMNLYMRWVCMKLAHDMRWACIVSWWTWTASEHLPRRKALTVTPEL</sequence>
<evidence type="ECO:0000259" key="1">
    <source>
        <dbReference type="Pfam" id="PF05368"/>
    </source>
</evidence>
<evidence type="ECO:0000313" key="2">
    <source>
        <dbReference type="EMBL" id="KAJ8441993.1"/>
    </source>
</evidence>
<organism evidence="2 3">
    <name type="scientific">Carnegiea gigantea</name>
    <dbReference type="NCBI Taxonomy" id="171969"/>
    <lineage>
        <taxon>Eukaryota</taxon>
        <taxon>Viridiplantae</taxon>
        <taxon>Streptophyta</taxon>
        <taxon>Embryophyta</taxon>
        <taxon>Tracheophyta</taxon>
        <taxon>Spermatophyta</taxon>
        <taxon>Magnoliopsida</taxon>
        <taxon>eudicotyledons</taxon>
        <taxon>Gunneridae</taxon>
        <taxon>Pentapetalae</taxon>
        <taxon>Caryophyllales</taxon>
        <taxon>Cactineae</taxon>
        <taxon>Cactaceae</taxon>
        <taxon>Cactoideae</taxon>
        <taxon>Echinocereeae</taxon>
        <taxon>Carnegiea</taxon>
    </lineage>
</organism>
<accession>A0A9Q1KFP6</accession>
<dbReference type="Proteomes" id="UP001153076">
    <property type="component" value="Unassembled WGS sequence"/>
</dbReference>
<dbReference type="InterPro" id="IPR036291">
    <property type="entry name" value="NAD(P)-bd_dom_sf"/>
</dbReference>
<dbReference type="OrthoDB" id="419598at2759"/>
<evidence type="ECO:0000313" key="3">
    <source>
        <dbReference type="Proteomes" id="UP001153076"/>
    </source>
</evidence>
<reference evidence="2" key="1">
    <citation type="submission" date="2022-04" db="EMBL/GenBank/DDBJ databases">
        <title>Carnegiea gigantea Genome sequencing and assembly v2.</title>
        <authorList>
            <person name="Copetti D."/>
            <person name="Sanderson M.J."/>
            <person name="Burquez A."/>
            <person name="Wojciechowski M.F."/>
        </authorList>
    </citation>
    <scope>NUCLEOTIDE SEQUENCE</scope>
    <source>
        <strain evidence="2">SGP5-SGP5p</strain>
        <tissue evidence="2">Aerial part</tissue>
    </source>
</reference>
<dbReference type="InterPro" id="IPR050608">
    <property type="entry name" value="NmrA-type/Isoflavone_red_sf"/>
</dbReference>
<feature type="domain" description="NmrA-like" evidence="1">
    <location>
        <begin position="4"/>
        <end position="114"/>
    </location>
</feature>
<dbReference type="AlphaFoldDB" id="A0A9Q1KFP6"/>
<dbReference type="Gene3D" id="3.40.50.720">
    <property type="entry name" value="NAD(P)-binding Rossmann-like Domain"/>
    <property type="match status" value="1"/>
</dbReference>
<dbReference type="InterPro" id="IPR008030">
    <property type="entry name" value="NmrA-like"/>
</dbReference>
<dbReference type="SUPFAM" id="SSF51735">
    <property type="entry name" value="NAD(P)-binding Rossmann-fold domains"/>
    <property type="match status" value="1"/>
</dbReference>